<accession>A0AA49JJ34</accession>
<evidence type="ECO:0000256" key="1">
    <source>
        <dbReference type="SAM" id="Phobius"/>
    </source>
</evidence>
<evidence type="ECO:0000313" key="2">
    <source>
        <dbReference type="EMBL" id="WKN38232.1"/>
    </source>
</evidence>
<organism evidence="2">
    <name type="scientific">Roseihalotalea indica</name>
    <dbReference type="NCBI Taxonomy" id="2867963"/>
    <lineage>
        <taxon>Bacteria</taxon>
        <taxon>Pseudomonadati</taxon>
        <taxon>Bacteroidota</taxon>
        <taxon>Cytophagia</taxon>
        <taxon>Cytophagales</taxon>
        <taxon>Catalimonadaceae</taxon>
        <taxon>Roseihalotalea</taxon>
    </lineage>
</organism>
<dbReference type="AlphaFoldDB" id="A0AA49JJ34"/>
<protein>
    <submittedName>
        <fullName evidence="2">Uncharacterized protein</fullName>
    </submittedName>
</protein>
<proteinExistence type="predicted"/>
<keyword evidence="1" id="KW-0812">Transmembrane</keyword>
<reference evidence="2" key="2">
    <citation type="journal article" date="2024" name="Antonie Van Leeuwenhoek">
        <title>Roseihalotalea indica gen. nov., sp. nov., a halophilic Bacteroidetes from mesopelagic Southwest Indian Ocean with higher carbohydrate metabolic potential.</title>
        <authorList>
            <person name="Chen B."/>
            <person name="Zhang M."/>
            <person name="Lin D."/>
            <person name="Ye J."/>
            <person name="Tang K."/>
        </authorList>
    </citation>
    <scope>NUCLEOTIDE SEQUENCE</scope>
    <source>
        <strain evidence="2">TK19036</strain>
    </source>
</reference>
<gene>
    <name evidence="2" type="ORF">K4G66_05900</name>
</gene>
<name>A0AA49JJ34_9BACT</name>
<feature type="transmembrane region" description="Helical" evidence="1">
    <location>
        <begin position="34"/>
        <end position="59"/>
    </location>
</feature>
<reference evidence="2" key="1">
    <citation type="journal article" date="2023" name="Comput. Struct. Biotechnol. J.">
        <title>Discovery of a novel marine Bacteroidetes with a rich repertoire of carbohydrate-active enzymes.</title>
        <authorList>
            <person name="Chen B."/>
            <person name="Liu G."/>
            <person name="Chen Q."/>
            <person name="Wang H."/>
            <person name="Liu L."/>
            <person name="Tang K."/>
        </authorList>
    </citation>
    <scope>NUCLEOTIDE SEQUENCE</scope>
    <source>
        <strain evidence="2">TK19036</strain>
    </source>
</reference>
<keyword evidence="1" id="KW-1133">Transmembrane helix</keyword>
<dbReference type="EMBL" id="CP120682">
    <property type="protein sequence ID" value="WKN38232.1"/>
    <property type="molecule type" value="Genomic_DNA"/>
</dbReference>
<keyword evidence="1" id="KW-0472">Membrane</keyword>
<sequence length="244" mass="28830">MLTDDEKARIKAEEVYREEIKKSLADKKQDSNPFWVFLNSGLGLWFLSTIVIGLFTYLFNEYKEDKRTNAEQESKIKQLDLEIESRISQFWVHIEPLIKRDERNYIDSTYSLREGVSYDTLSILWDAFKNPPSFNPKLMTTIYREYDTRTTISLMIELATVLEQKYGLTKNHHVGLEGEIRFSKEEFMHRQEIDNIESAAISIGGNGIFSERHPTVKEIWIYFNGNIIVHRWDKLFPYTDCLFC</sequence>